<dbReference type="InterPro" id="IPR018062">
    <property type="entry name" value="HTH_AraC-typ_CS"/>
</dbReference>
<protein>
    <submittedName>
        <fullName evidence="5">PocR ligand-binding domain-containing protein</fullName>
    </submittedName>
</protein>
<name>A0A926HIB2_9FIRM</name>
<dbReference type="InterPro" id="IPR018060">
    <property type="entry name" value="HTH_AraC"/>
</dbReference>
<feature type="domain" description="HTH araC/xylS-type" evidence="4">
    <location>
        <begin position="173"/>
        <end position="271"/>
    </location>
</feature>
<dbReference type="PANTHER" id="PTHR43280:SF2">
    <property type="entry name" value="HTH-TYPE TRANSCRIPTIONAL REGULATOR EXSA"/>
    <property type="match status" value="1"/>
</dbReference>
<dbReference type="RefSeq" id="WP_147518534.1">
    <property type="nucleotide sequence ID" value="NZ_JACRSO010000001.1"/>
</dbReference>
<dbReference type="EMBL" id="JACRSO010000001">
    <property type="protein sequence ID" value="MBC8528602.1"/>
    <property type="molecule type" value="Genomic_DNA"/>
</dbReference>
<keyword evidence="1" id="KW-0805">Transcription regulation</keyword>
<dbReference type="GO" id="GO:0003700">
    <property type="term" value="F:DNA-binding transcription factor activity"/>
    <property type="evidence" value="ECO:0007669"/>
    <property type="project" value="InterPro"/>
</dbReference>
<evidence type="ECO:0000256" key="2">
    <source>
        <dbReference type="ARBA" id="ARBA00023125"/>
    </source>
</evidence>
<dbReference type="PROSITE" id="PS01124">
    <property type="entry name" value="HTH_ARAC_FAMILY_2"/>
    <property type="match status" value="1"/>
</dbReference>
<dbReference type="Gene3D" id="1.10.10.60">
    <property type="entry name" value="Homeodomain-like"/>
    <property type="match status" value="2"/>
</dbReference>
<evidence type="ECO:0000259" key="4">
    <source>
        <dbReference type="PROSITE" id="PS01124"/>
    </source>
</evidence>
<reference evidence="5" key="1">
    <citation type="submission" date="2020-08" db="EMBL/GenBank/DDBJ databases">
        <title>Genome public.</title>
        <authorList>
            <person name="Liu C."/>
            <person name="Sun Q."/>
        </authorList>
    </citation>
    <scope>NUCLEOTIDE SEQUENCE</scope>
    <source>
        <strain evidence="5">NSJ-44</strain>
    </source>
</reference>
<evidence type="ECO:0000313" key="5">
    <source>
        <dbReference type="EMBL" id="MBC8528602.1"/>
    </source>
</evidence>
<evidence type="ECO:0000256" key="1">
    <source>
        <dbReference type="ARBA" id="ARBA00023015"/>
    </source>
</evidence>
<dbReference type="Proteomes" id="UP000654279">
    <property type="component" value="Unassembled WGS sequence"/>
</dbReference>
<dbReference type="PANTHER" id="PTHR43280">
    <property type="entry name" value="ARAC-FAMILY TRANSCRIPTIONAL REGULATOR"/>
    <property type="match status" value="1"/>
</dbReference>
<proteinExistence type="predicted"/>
<evidence type="ECO:0000256" key="3">
    <source>
        <dbReference type="ARBA" id="ARBA00023163"/>
    </source>
</evidence>
<keyword evidence="6" id="KW-1185">Reference proteome</keyword>
<dbReference type="Pfam" id="PF10114">
    <property type="entry name" value="PocR"/>
    <property type="match status" value="1"/>
</dbReference>
<dbReference type="PRINTS" id="PR00032">
    <property type="entry name" value="HTHARAC"/>
</dbReference>
<dbReference type="SMART" id="SM00342">
    <property type="entry name" value="HTH_ARAC"/>
    <property type="match status" value="1"/>
</dbReference>
<gene>
    <name evidence="5" type="ORF">H8699_04015</name>
</gene>
<organism evidence="5 6">
    <name type="scientific">Luoshenia tenuis</name>
    <dbReference type="NCBI Taxonomy" id="2763654"/>
    <lineage>
        <taxon>Bacteria</taxon>
        <taxon>Bacillati</taxon>
        <taxon>Bacillota</taxon>
        <taxon>Clostridia</taxon>
        <taxon>Christensenellales</taxon>
        <taxon>Christensenellaceae</taxon>
        <taxon>Luoshenia</taxon>
    </lineage>
</organism>
<dbReference type="SUPFAM" id="SSF46689">
    <property type="entry name" value="Homeodomain-like"/>
    <property type="match status" value="1"/>
</dbReference>
<comment type="caution">
    <text evidence="5">The sequence shown here is derived from an EMBL/GenBank/DDBJ whole genome shotgun (WGS) entry which is preliminary data.</text>
</comment>
<accession>A0A926HIB2</accession>
<dbReference type="GO" id="GO:0043565">
    <property type="term" value="F:sequence-specific DNA binding"/>
    <property type="evidence" value="ECO:0007669"/>
    <property type="project" value="InterPro"/>
</dbReference>
<sequence length="278" mass="31282">MQQDAEIISVLKELYNISGCRMSLYDTHLREIAAYPEALSPFCALVRQNKHADHLCRRQDAVAFEIVRSQGQIYIYRCPFGLHEAVAPLYQYGVLSGFLMMGQILDSSQTDRTPIMRTAAPYVEDGALLEQRVYKIPDIPQDKLSSCIALMNICAAYITLSNRMNLADKNLAEDIRQYINQNFARSITLDHLSQQFFCSKPTLVGAFQRAYGQGINAYLTEVRLRHARSLLSGSKDSIRQIAQSCGFSDQNYFAKVFGKHCGCTPSAFRAQARQQAGL</sequence>
<evidence type="ECO:0000313" key="6">
    <source>
        <dbReference type="Proteomes" id="UP000654279"/>
    </source>
</evidence>
<keyword evidence="2" id="KW-0238">DNA-binding</keyword>
<keyword evidence="3" id="KW-0804">Transcription</keyword>
<dbReference type="AlphaFoldDB" id="A0A926HIB2"/>
<dbReference type="InterPro" id="IPR018771">
    <property type="entry name" value="PocR_dom"/>
</dbReference>
<dbReference type="InterPro" id="IPR020449">
    <property type="entry name" value="Tscrpt_reg_AraC-type_HTH"/>
</dbReference>
<dbReference type="InterPro" id="IPR009057">
    <property type="entry name" value="Homeodomain-like_sf"/>
</dbReference>
<dbReference type="PROSITE" id="PS00041">
    <property type="entry name" value="HTH_ARAC_FAMILY_1"/>
    <property type="match status" value="1"/>
</dbReference>
<dbReference type="Pfam" id="PF12833">
    <property type="entry name" value="HTH_18"/>
    <property type="match status" value="1"/>
</dbReference>